<keyword evidence="9 11" id="KW-0472">Membrane</keyword>
<reference evidence="12" key="2">
    <citation type="submission" date="2018-01" db="EMBL/GenBank/DDBJ databases">
        <title>Complete mitochondrial genome of Meloidogyne graminicola.</title>
        <authorList>
            <person name="Somvanshi V.S."/>
            <person name="Tathode M.S."/>
            <person name="Shukla R.N."/>
            <person name="Rao U."/>
        </authorList>
    </citation>
    <scope>NUCLEOTIDE SEQUENCE</scope>
    <source>
        <strain evidence="12">IARI</strain>
    </source>
</reference>
<feature type="transmembrane region" description="Helical" evidence="11">
    <location>
        <begin position="67"/>
        <end position="85"/>
    </location>
</feature>
<feature type="transmembrane region" description="Helical" evidence="11">
    <location>
        <begin position="97"/>
        <end position="122"/>
    </location>
</feature>
<dbReference type="GO" id="GO:0045259">
    <property type="term" value="C:proton-transporting ATP synthase complex"/>
    <property type="evidence" value="ECO:0007669"/>
    <property type="project" value="UniProtKB-KW"/>
</dbReference>
<evidence type="ECO:0000256" key="9">
    <source>
        <dbReference type="ARBA" id="ARBA00023136"/>
    </source>
</evidence>
<evidence type="ECO:0000313" key="13">
    <source>
        <dbReference type="EMBL" id="CDI40123.1"/>
    </source>
</evidence>
<feature type="transmembrane region" description="Helical" evidence="11">
    <location>
        <begin position="6"/>
        <end position="28"/>
    </location>
</feature>
<dbReference type="EMBL" id="HG529223">
    <property type="protein sequence ID" value="CDI40123.1"/>
    <property type="molecule type" value="Genomic_DNA"/>
</dbReference>
<keyword evidence="4" id="KW-0138">CF(0)</keyword>
<evidence type="ECO:0000256" key="2">
    <source>
        <dbReference type="ARBA" id="ARBA00006810"/>
    </source>
</evidence>
<keyword evidence="6" id="KW-0375">Hydrogen ion transport</keyword>
<feature type="transmembrane region" description="Helical" evidence="11">
    <location>
        <begin position="37"/>
        <end position="61"/>
    </location>
</feature>
<dbReference type="GO" id="GO:1902600">
    <property type="term" value="P:proton transmembrane transport"/>
    <property type="evidence" value="ECO:0007669"/>
    <property type="project" value="UniProtKB-KW"/>
</dbReference>
<evidence type="ECO:0000256" key="3">
    <source>
        <dbReference type="ARBA" id="ARBA00022448"/>
    </source>
</evidence>
<comment type="subcellular location">
    <subcellularLocation>
        <location evidence="1">Membrane</location>
        <topology evidence="1">Multi-pass membrane protein</topology>
    </subcellularLocation>
</comment>
<sequence length="173" mass="21391">MLLFFMFDYIILKLIGVLSKMLVVIFGLNEILLSKNFLIVCWFYFYLNILMGYLSYCGVIFFSTDFFMMTIIWVLSMYFFWMINYSFFISLVEESNFIIMFFIFLIELLSKFIQFFTILIRLLVNFFFGECIKILLVYNNFFFYYFFFGLLEFFILFIQSLIFYYMFIYYCNE</sequence>
<geneLocation type="mitochondrion" evidence="13"/>
<evidence type="ECO:0000256" key="4">
    <source>
        <dbReference type="ARBA" id="ARBA00022547"/>
    </source>
</evidence>
<dbReference type="EMBL" id="MG763561">
    <property type="protein sequence ID" value="AUX81271.1"/>
    <property type="molecule type" value="Genomic_DNA"/>
</dbReference>
<keyword evidence="5 11" id="KW-0812">Transmembrane</keyword>
<evidence type="ECO:0000256" key="8">
    <source>
        <dbReference type="ARBA" id="ARBA00023065"/>
    </source>
</evidence>
<keyword evidence="10" id="KW-0066">ATP synthesis</keyword>
<gene>
    <name evidence="13" type="primary">atp6</name>
    <name evidence="12" type="synonym">ATP6</name>
</gene>
<reference evidence="13" key="1">
    <citation type="journal article" date="2014" name="C. R. Biol.">
        <title>Fast assembly of the mitochondrial genome of a plant parasitic nematode (Meloidogyne graminicola) using next generation sequencing.</title>
        <authorList>
            <person name="Besnard G."/>
            <person name="Juhling F."/>
            <person name="Chapuis E."/>
            <person name="Zedane L."/>
            <person name="Lhuillier E."/>
            <person name="Mateille T."/>
            <person name="Bellafiore S."/>
        </authorList>
    </citation>
    <scope>NUCLEOTIDE SEQUENCE</scope>
</reference>
<proteinExistence type="inferred from homology"/>
<dbReference type="InterPro" id="IPR035908">
    <property type="entry name" value="F0_ATP_A_sf"/>
</dbReference>
<keyword evidence="3" id="KW-0813">Transport</keyword>
<comment type="similarity">
    <text evidence="2">Belongs to the ATPase A chain family.</text>
</comment>
<accession>A0A060QMH9</accession>
<protein>
    <submittedName>
        <fullName evidence="13">ATP synthase F0 subunit 6</fullName>
    </submittedName>
</protein>
<name>A0A060QMH9_9BILA</name>
<evidence type="ECO:0000256" key="10">
    <source>
        <dbReference type="ARBA" id="ARBA00023310"/>
    </source>
</evidence>
<organism evidence="13">
    <name type="scientific">Meloidogyne graminicola</name>
    <dbReference type="NCBI Taxonomy" id="189291"/>
    <lineage>
        <taxon>Eukaryota</taxon>
        <taxon>Metazoa</taxon>
        <taxon>Ecdysozoa</taxon>
        <taxon>Nematoda</taxon>
        <taxon>Chromadorea</taxon>
        <taxon>Rhabditida</taxon>
        <taxon>Tylenchina</taxon>
        <taxon>Tylenchomorpha</taxon>
        <taxon>Tylenchoidea</taxon>
        <taxon>Meloidogynidae</taxon>
        <taxon>Meloidogyninae</taxon>
        <taxon>Meloidogyne</taxon>
    </lineage>
</organism>
<dbReference type="AlphaFoldDB" id="A0A060QMH9"/>
<keyword evidence="13" id="KW-0496">Mitochondrion</keyword>
<keyword evidence="7 11" id="KW-1133">Transmembrane helix</keyword>
<evidence type="ECO:0000256" key="5">
    <source>
        <dbReference type="ARBA" id="ARBA00022692"/>
    </source>
</evidence>
<keyword evidence="8" id="KW-0406">Ion transport</keyword>
<dbReference type="SUPFAM" id="SSF81336">
    <property type="entry name" value="F1F0 ATP synthase subunit A"/>
    <property type="match status" value="1"/>
</dbReference>
<feature type="transmembrane region" description="Helical" evidence="11">
    <location>
        <begin position="142"/>
        <end position="167"/>
    </location>
</feature>
<dbReference type="GO" id="GO:0006754">
    <property type="term" value="P:ATP biosynthetic process"/>
    <property type="evidence" value="ECO:0007669"/>
    <property type="project" value="UniProtKB-KW"/>
</dbReference>
<evidence type="ECO:0000256" key="6">
    <source>
        <dbReference type="ARBA" id="ARBA00022781"/>
    </source>
</evidence>
<evidence type="ECO:0000256" key="7">
    <source>
        <dbReference type="ARBA" id="ARBA00022989"/>
    </source>
</evidence>
<evidence type="ECO:0000256" key="11">
    <source>
        <dbReference type="SAM" id="Phobius"/>
    </source>
</evidence>
<evidence type="ECO:0000313" key="12">
    <source>
        <dbReference type="EMBL" id="AUX81271.1"/>
    </source>
</evidence>
<evidence type="ECO:0000256" key="1">
    <source>
        <dbReference type="ARBA" id="ARBA00004141"/>
    </source>
</evidence>